<keyword evidence="2" id="KW-0186">Copper</keyword>
<dbReference type="PANTHER" id="PTHR33677:SF5">
    <property type="entry name" value="TRANSCRIPTIONAL REPRESSOR FRMR"/>
    <property type="match status" value="1"/>
</dbReference>
<dbReference type="InterPro" id="IPR003735">
    <property type="entry name" value="Metal_Tscrpt_repr"/>
</dbReference>
<name>A0A1Q5PZK4_9ACTO</name>
<dbReference type="GO" id="GO:0045892">
    <property type="term" value="P:negative regulation of DNA-templated transcription"/>
    <property type="evidence" value="ECO:0007669"/>
    <property type="project" value="UniProtKB-ARBA"/>
</dbReference>
<keyword evidence="4" id="KW-1185">Reference proteome</keyword>
<proteinExistence type="inferred from homology"/>
<dbReference type="STRING" id="208480.SAMN02910418_00629"/>
<reference evidence="4" key="1">
    <citation type="submission" date="2016-12" db="EMBL/GenBank/DDBJ databases">
        <authorList>
            <person name="Meng X."/>
        </authorList>
    </citation>
    <scope>NUCLEOTIDE SEQUENCE [LARGE SCALE GENOMIC DNA]</scope>
    <source>
        <strain evidence="4">DSM 19116</strain>
    </source>
</reference>
<dbReference type="GO" id="GO:0003677">
    <property type="term" value="F:DNA binding"/>
    <property type="evidence" value="ECO:0007669"/>
    <property type="project" value="InterPro"/>
</dbReference>
<dbReference type="OrthoDB" id="9811244at2"/>
<comment type="similarity">
    <text evidence="1">Belongs to the CsoR family.</text>
</comment>
<dbReference type="Proteomes" id="UP000185628">
    <property type="component" value="Unassembled WGS sequence"/>
</dbReference>
<dbReference type="EMBL" id="MQVR01000093">
    <property type="protein sequence ID" value="OKL53061.1"/>
    <property type="molecule type" value="Genomic_DNA"/>
</dbReference>
<evidence type="ECO:0000313" key="4">
    <source>
        <dbReference type="Proteomes" id="UP000185628"/>
    </source>
</evidence>
<dbReference type="InterPro" id="IPR038390">
    <property type="entry name" value="Metal_Tscrpt_repr_sf"/>
</dbReference>
<dbReference type="CDD" id="cd10148">
    <property type="entry name" value="CsoR-like_DUF156"/>
    <property type="match status" value="1"/>
</dbReference>
<dbReference type="RefSeq" id="WP_073717469.1">
    <property type="nucleotide sequence ID" value="NZ_MQVR01000093.1"/>
</dbReference>
<evidence type="ECO:0000256" key="1">
    <source>
        <dbReference type="ARBA" id="ARBA00005428"/>
    </source>
</evidence>
<dbReference type="Pfam" id="PF02583">
    <property type="entry name" value="Trns_repr_metal"/>
    <property type="match status" value="1"/>
</dbReference>
<dbReference type="Gene3D" id="1.20.58.1000">
    <property type="entry name" value="Metal-sensitive repressor, helix protomer"/>
    <property type="match status" value="1"/>
</dbReference>
<protein>
    <submittedName>
        <fullName evidence="3">Cytoplasmic protein</fullName>
    </submittedName>
</protein>
<gene>
    <name evidence="3" type="ORF">BSZ39_11510</name>
</gene>
<comment type="caution">
    <text evidence="3">The sequence shown here is derived from an EMBL/GenBank/DDBJ whole genome shotgun (WGS) entry which is preliminary data.</text>
</comment>
<dbReference type="GO" id="GO:0046872">
    <property type="term" value="F:metal ion binding"/>
    <property type="evidence" value="ECO:0007669"/>
    <property type="project" value="InterPro"/>
</dbReference>
<evidence type="ECO:0000256" key="2">
    <source>
        <dbReference type="ARBA" id="ARBA00023008"/>
    </source>
</evidence>
<accession>A0A1Q5PZK4</accession>
<sequence>MVELDTTEARAARNRLARANGQLAAVIRMIDDGEDCREILTQLAACSRAIDRAAITLLSTGMKQCYLDNESEETQAELEKLFLSFT</sequence>
<dbReference type="AlphaFoldDB" id="A0A1Q5PZK4"/>
<organism evidence="3 4">
    <name type="scientific">Bowdeniella nasicola</name>
    <dbReference type="NCBI Taxonomy" id="208480"/>
    <lineage>
        <taxon>Bacteria</taxon>
        <taxon>Bacillati</taxon>
        <taxon>Actinomycetota</taxon>
        <taxon>Actinomycetes</taxon>
        <taxon>Actinomycetales</taxon>
        <taxon>Actinomycetaceae</taxon>
        <taxon>Bowdeniella</taxon>
    </lineage>
</organism>
<evidence type="ECO:0000313" key="3">
    <source>
        <dbReference type="EMBL" id="OKL53061.1"/>
    </source>
</evidence>
<dbReference type="PANTHER" id="PTHR33677">
    <property type="entry name" value="TRANSCRIPTIONAL REPRESSOR FRMR-RELATED"/>
    <property type="match status" value="1"/>
</dbReference>